<dbReference type="RefSeq" id="WP_121215407.1">
    <property type="nucleotide sequence ID" value="NZ_RBZN01000042.1"/>
</dbReference>
<protein>
    <submittedName>
        <fullName evidence="2">DUF3225 domain-containing protein</fullName>
    </submittedName>
</protein>
<gene>
    <name evidence="2" type="ORF">D8M03_13780</name>
</gene>
<feature type="domain" description="DUF4440" evidence="1">
    <location>
        <begin position="58"/>
        <end position="161"/>
    </location>
</feature>
<sequence length="173" mass="19738">MKKWLLMVVAALLLTACSDKEETSKNEITDEESTIGFEVMGDEVAEAPDVPKDEEERILAAFDEYIQSFNSKDIDRYVQTLSKNPQGFNYEDDLETAKKAFEQYNIERTPSDVTIVKYSENEAQVFANLDIQMTELETDVELTSSGRQVTVFVKEDDAWKVTSVYYIGNDSQQ</sequence>
<dbReference type="InterPro" id="IPR032710">
    <property type="entry name" value="NTF2-like_dom_sf"/>
</dbReference>
<dbReference type="PROSITE" id="PS51257">
    <property type="entry name" value="PROKAR_LIPOPROTEIN"/>
    <property type="match status" value="1"/>
</dbReference>
<dbReference type="SUPFAM" id="SSF54427">
    <property type="entry name" value="NTF2-like"/>
    <property type="match status" value="1"/>
</dbReference>
<evidence type="ECO:0000313" key="2">
    <source>
        <dbReference type="EMBL" id="RKQ14569.1"/>
    </source>
</evidence>
<proteinExistence type="predicted"/>
<dbReference type="EMBL" id="RBZN01000042">
    <property type="protein sequence ID" value="RKQ14569.1"/>
    <property type="molecule type" value="Genomic_DNA"/>
</dbReference>
<name>A0A494YWT9_9BACL</name>
<dbReference type="AlphaFoldDB" id="A0A494YWT9"/>
<organism evidence="2 3">
    <name type="scientific">Ureibacillus endophyticus</name>
    <dbReference type="NCBI Taxonomy" id="1978490"/>
    <lineage>
        <taxon>Bacteria</taxon>
        <taxon>Bacillati</taxon>
        <taxon>Bacillota</taxon>
        <taxon>Bacilli</taxon>
        <taxon>Bacillales</taxon>
        <taxon>Caryophanaceae</taxon>
        <taxon>Ureibacillus</taxon>
    </lineage>
</organism>
<dbReference type="Proteomes" id="UP000272238">
    <property type="component" value="Unassembled WGS sequence"/>
</dbReference>
<dbReference type="OrthoDB" id="2839093at2"/>
<evidence type="ECO:0000313" key="3">
    <source>
        <dbReference type="Proteomes" id="UP000272238"/>
    </source>
</evidence>
<dbReference type="InterPro" id="IPR027843">
    <property type="entry name" value="DUF4440"/>
</dbReference>
<reference evidence="2 3" key="1">
    <citation type="journal article" date="2016" name="Antonie Van Leeuwenhoek">
        <title>Lysinibacillus endophyticus sp. nov., an indole-3-acetic acid producing endophytic bacterium isolated from corn root (Zea mays cv. Xinken-5).</title>
        <authorList>
            <person name="Yu J."/>
            <person name="Guan X."/>
            <person name="Liu C."/>
            <person name="Xiang W."/>
            <person name="Yu Z."/>
            <person name="Liu X."/>
            <person name="Wang G."/>
        </authorList>
    </citation>
    <scope>NUCLEOTIDE SEQUENCE [LARGE SCALE GENOMIC DNA]</scope>
    <source>
        <strain evidence="2 3">DSM 100506</strain>
    </source>
</reference>
<dbReference type="Gene3D" id="3.10.450.50">
    <property type="match status" value="1"/>
</dbReference>
<evidence type="ECO:0000259" key="1">
    <source>
        <dbReference type="Pfam" id="PF14534"/>
    </source>
</evidence>
<keyword evidence="3" id="KW-1185">Reference proteome</keyword>
<dbReference type="Pfam" id="PF14534">
    <property type="entry name" value="DUF4440"/>
    <property type="match status" value="1"/>
</dbReference>
<comment type="caution">
    <text evidence="2">The sequence shown here is derived from an EMBL/GenBank/DDBJ whole genome shotgun (WGS) entry which is preliminary data.</text>
</comment>
<accession>A0A494YWT9</accession>